<evidence type="ECO:0000313" key="2">
    <source>
        <dbReference type="EMBL" id="MBY8916659.1"/>
    </source>
</evidence>
<proteinExistence type="predicted"/>
<protein>
    <recommendedName>
        <fullName evidence="4">DUF2946 domain-containing protein</fullName>
    </recommendedName>
</protein>
<keyword evidence="3" id="KW-1185">Reference proteome</keyword>
<evidence type="ECO:0000256" key="1">
    <source>
        <dbReference type="SAM" id="SignalP"/>
    </source>
</evidence>
<dbReference type="Proteomes" id="UP000777661">
    <property type="component" value="Unassembled WGS sequence"/>
</dbReference>
<evidence type="ECO:0000313" key="3">
    <source>
        <dbReference type="Proteomes" id="UP000777661"/>
    </source>
</evidence>
<sequence length="107" mass="10924">MAMRTALTFLLLAVFILAGSIPAMQVAVGDGSTTAIAQSADMGQMRCCSGSDDGSASASSGCVMDCHYLPPIHAVLVHPTPAPLTEPAGYAPHPPLAFGLFRPPIVS</sequence>
<keyword evidence="1" id="KW-0732">Signal</keyword>
<reference evidence="2 3" key="1">
    <citation type="submission" date="2021-06" db="EMBL/GenBank/DDBJ databases">
        <title>Nitratireductor porphyridii sp. nov., isolated from a small marine red alga, Porphyridium purpureum in South Korea.</title>
        <authorList>
            <person name="Kim K.H."/>
            <person name="Kristyanto S."/>
            <person name="Jeon C.O."/>
        </authorList>
    </citation>
    <scope>NUCLEOTIDE SEQUENCE [LARGE SCALE GENOMIC DNA]</scope>
    <source>
        <strain evidence="2 3">R6</strain>
    </source>
</reference>
<comment type="caution">
    <text evidence="2">The sequence shown here is derived from an EMBL/GenBank/DDBJ whole genome shotgun (WGS) entry which is preliminary data.</text>
</comment>
<dbReference type="EMBL" id="JAHSQO010000002">
    <property type="protein sequence ID" value="MBY8916659.1"/>
    <property type="molecule type" value="Genomic_DNA"/>
</dbReference>
<accession>A0ABS7R7M9</accession>
<feature type="signal peptide" evidence="1">
    <location>
        <begin position="1"/>
        <end position="25"/>
    </location>
</feature>
<organism evidence="2 3">
    <name type="scientific">Nitratireductor rhodophyticola</name>
    <dbReference type="NCBI Taxonomy" id="2854036"/>
    <lineage>
        <taxon>Bacteria</taxon>
        <taxon>Pseudomonadati</taxon>
        <taxon>Pseudomonadota</taxon>
        <taxon>Alphaproteobacteria</taxon>
        <taxon>Hyphomicrobiales</taxon>
        <taxon>Phyllobacteriaceae</taxon>
        <taxon>Nitratireductor</taxon>
    </lineage>
</organism>
<name>A0ABS7R7M9_9HYPH</name>
<evidence type="ECO:0008006" key="4">
    <source>
        <dbReference type="Google" id="ProtNLM"/>
    </source>
</evidence>
<dbReference type="RefSeq" id="WP_223005784.1">
    <property type="nucleotide sequence ID" value="NZ_JAHSQO010000002.1"/>
</dbReference>
<feature type="chain" id="PRO_5045171760" description="DUF2946 domain-containing protein" evidence="1">
    <location>
        <begin position="26"/>
        <end position="107"/>
    </location>
</feature>
<gene>
    <name evidence="2" type="ORF">KVG22_08680</name>
</gene>